<dbReference type="AlphaFoldDB" id="A0A9X8UJ38"/>
<keyword evidence="1" id="KW-0812">Transmembrane</keyword>
<dbReference type="EMBL" id="SLUK01000008">
    <property type="protein sequence ID" value="TCL42698.1"/>
    <property type="molecule type" value="Genomic_DNA"/>
</dbReference>
<evidence type="ECO:0000313" key="3">
    <source>
        <dbReference type="Proteomes" id="UP000294682"/>
    </source>
</evidence>
<keyword evidence="1" id="KW-0472">Membrane</keyword>
<reference evidence="2 3" key="1">
    <citation type="submission" date="2019-03" db="EMBL/GenBank/DDBJ databases">
        <title>Genomic Encyclopedia of Type Strains, Phase IV (KMG-IV): sequencing the most valuable type-strain genomes for metagenomic binning, comparative biology and taxonomic classification.</title>
        <authorList>
            <person name="Goeker M."/>
        </authorList>
    </citation>
    <scope>NUCLEOTIDE SEQUENCE [LARGE SCALE GENOMIC DNA]</scope>
    <source>
        <strain evidence="2 3">DSM 100433</strain>
    </source>
</reference>
<feature type="transmembrane region" description="Helical" evidence="1">
    <location>
        <begin position="237"/>
        <end position="256"/>
    </location>
</feature>
<feature type="transmembrane region" description="Helical" evidence="1">
    <location>
        <begin position="142"/>
        <end position="161"/>
    </location>
</feature>
<proteinExistence type="predicted"/>
<dbReference type="OrthoDB" id="1862535at2"/>
<comment type="caution">
    <text evidence="2">The sequence shown here is derived from an EMBL/GenBank/DDBJ whole genome shotgun (WGS) entry which is preliminary data.</text>
</comment>
<name>A0A9X8UJ38_9FIRM</name>
<dbReference type="RefSeq" id="WP_143533591.1">
    <property type="nucleotide sequence ID" value="NZ_JADNAH010000062.1"/>
</dbReference>
<dbReference type="Proteomes" id="UP000294682">
    <property type="component" value="Unassembled WGS sequence"/>
</dbReference>
<accession>A0A9X8UJ38</accession>
<feature type="transmembrane region" description="Helical" evidence="1">
    <location>
        <begin position="42"/>
        <end position="63"/>
    </location>
</feature>
<evidence type="ECO:0000313" key="2">
    <source>
        <dbReference type="EMBL" id="TCL42698.1"/>
    </source>
</evidence>
<keyword evidence="1" id="KW-1133">Transmembrane helix</keyword>
<feature type="transmembrane region" description="Helical" evidence="1">
    <location>
        <begin position="206"/>
        <end position="225"/>
    </location>
</feature>
<protein>
    <submittedName>
        <fullName evidence="2">Uncharacterized protein</fullName>
    </submittedName>
</protein>
<feature type="transmembrane region" description="Helical" evidence="1">
    <location>
        <begin position="173"/>
        <end position="194"/>
    </location>
</feature>
<keyword evidence="3" id="KW-1185">Reference proteome</keyword>
<feature type="transmembrane region" description="Helical" evidence="1">
    <location>
        <begin position="109"/>
        <end position="130"/>
    </location>
</feature>
<sequence>MTLLGILFILLTVLESAARSVLGLFAIAPDTGFYTGMGGLVLAHNLLYLVGAAVLALLILLPREEPSLPEYPGRTLPMLLAATGLVLCVGSFVSFFGDLYDFTAGGDTHFGRVVAGPFAIIAAVAMFYLGLRALHGEYRMNIWGASMPALWMAVQAVGRFMEYKTIASISDQTLEVVTLCVGALFWLAHARVVSPQGGLPARKAKFWALLFSLFSVSLCVGQAVATLSGRQISVQMPLISIAGFLLMGVYAALFAGELKKE</sequence>
<evidence type="ECO:0000256" key="1">
    <source>
        <dbReference type="SAM" id="Phobius"/>
    </source>
</evidence>
<organism evidence="2 3">
    <name type="scientific">Harryflintia acetispora</name>
    <dbReference type="NCBI Taxonomy" id="1849041"/>
    <lineage>
        <taxon>Bacteria</taxon>
        <taxon>Bacillati</taxon>
        <taxon>Bacillota</taxon>
        <taxon>Clostridia</taxon>
        <taxon>Eubacteriales</taxon>
        <taxon>Oscillospiraceae</taxon>
        <taxon>Harryflintia</taxon>
    </lineage>
</organism>
<feature type="transmembrane region" description="Helical" evidence="1">
    <location>
        <begin position="75"/>
        <end position="97"/>
    </location>
</feature>
<gene>
    <name evidence="2" type="ORF">EDD78_1089</name>
</gene>